<protein>
    <recommendedName>
        <fullName evidence="9">RanBP2-type domain-containing protein</fullName>
    </recommendedName>
</protein>
<dbReference type="AlphaFoldDB" id="A0AAD2DC87"/>
<gene>
    <name evidence="7" type="ORF">ECRASSUSDP1_LOCUS29015</name>
</gene>
<keyword evidence="8" id="KW-1185">Reference proteome</keyword>
<evidence type="ECO:0000313" key="7">
    <source>
        <dbReference type="EMBL" id="CAI2387383.1"/>
    </source>
</evidence>
<dbReference type="GO" id="GO:0000981">
    <property type="term" value="F:DNA-binding transcription factor activity, RNA polymerase II-specific"/>
    <property type="evidence" value="ECO:0007669"/>
    <property type="project" value="InterPro"/>
</dbReference>
<proteinExistence type="predicted"/>
<feature type="domain" description="Zn(2)-C6 fungal-type" evidence="5">
    <location>
        <begin position="573"/>
        <end position="606"/>
    </location>
</feature>
<dbReference type="GO" id="GO:0008270">
    <property type="term" value="F:zinc ion binding"/>
    <property type="evidence" value="ECO:0007669"/>
    <property type="project" value="UniProtKB-KW"/>
</dbReference>
<dbReference type="SMART" id="SM00547">
    <property type="entry name" value="ZnF_RBZ"/>
    <property type="match status" value="2"/>
</dbReference>
<dbReference type="EMBL" id="CAMPGE010029894">
    <property type="protein sequence ID" value="CAI2387383.1"/>
    <property type="molecule type" value="Genomic_DNA"/>
</dbReference>
<evidence type="ECO:0000313" key="8">
    <source>
        <dbReference type="Proteomes" id="UP001295684"/>
    </source>
</evidence>
<keyword evidence="1" id="KW-0479">Metal-binding</keyword>
<sequence>MQGDTTMEDMRNNLKSVVTSNLPKPSTRDKNVGREILAILDIFINTKITNSFLILISCKNSVKDSDLMKSFKMIIKNTKELSYIQNRHIHVTAALDSPETRRVEKFDLEKKLKKLGRLKSKLEDDIYQSFLTFADLLNENTKDPGGKYTNFLPYCCQFLLEALNSECVSTPSKEERKEGSWVSPYSEISKMARFSFEVEFQTIKGPKIAQLDLPLVYRMDVNEMVRRPFTDILKDHIGKHVLDSLVNQGISRDCCDDLSLRIVNQPEIFIVEFEGFSEDDKTSISSTSNFYKPRAEFASSKQNLDLFCKIMKKNEFTLSDLFKIRKDDKIVKEYYPKHVVLWNTAYECSEVYTLQAFRYEDERGKQCVQGFFSGTYNLKEDVQDFSDLFEEIKYRDVYPTLIIFECYETHKCEVEESQTSGTQFVRIIKPQSIENKYTYEGKDDDDFDYYEWMQESRREAGSSHNGPKDDEWQCEYCTKINTMSSYYCYNCLKDNEIIRELIYQKRYYKNRSPPKYESREVRPVRARRELNTDISNEESELVNTFKPKERFNLLKDKWICRHCNIENSYLVSLCEKCYKAKQKCDLEEPHCQNCKKSLRKKTLPKCKDCRESRAVDPKRMSKERQYKNLETHKSGSLSFMCYPCRNKYRRNEWIPMSKSYCPKCYDKKIYMIKCNLCNQTAAKSSELIGHDCIRRETRGLHEPSMIKRNTYVGPMIGGRF</sequence>
<dbReference type="InterPro" id="IPR001138">
    <property type="entry name" value="Zn2Cys6_DnaBD"/>
</dbReference>
<dbReference type="CDD" id="cd00067">
    <property type="entry name" value="GAL4"/>
    <property type="match status" value="1"/>
</dbReference>
<evidence type="ECO:0000256" key="4">
    <source>
        <dbReference type="PROSITE-ProRule" id="PRU00322"/>
    </source>
</evidence>
<feature type="domain" description="RanBP2-type" evidence="6">
    <location>
        <begin position="468"/>
        <end position="491"/>
    </location>
</feature>
<comment type="caution">
    <text evidence="7">The sequence shown here is derived from an EMBL/GenBank/DDBJ whole genome shotgun (WGS) entry which is preliminary data.</text>
</comment>
<dbReference type="Proteomes" id="UP001295684">
    <property type="component" value="Unassembled WGS sequence"/>
</dbReference>
<keyword evidence="3" id="KW-0862">Zinc</keyword>
<evidence type="ECO:0008006" key="9">
    <source>
        <dbReference type="Google" id="ProtNLM"/>
    </source>
</evidence>
<dbReference type="PROSITE" id="PS50048">
    <property type="entry name" value="ZN2_CY6_FUNGAL_2"/>
    <property type="match status" value="1"/>
</dbReference>
<reference evidence="7" key="1">
    <citation type="submission" date="2023-07" db="EMBL/GenBank/DDBJ databases">
        <authorList>
            <consortium name="AG Swart"/>
            <person name="Singh M."/>
            <person name="Singh A."/>
            <person name="Seah K."/>
            <person name="Emmerich C."/>
        </authorList>
    </citation>
    <scope>NUCLEOTIDE SEQUENCE</scope>
    <source>
        <strain evidence="7">DP1</strain>
    </source>
</reference>
<evidence type="ECO:0000256" key="1">
    <source>
        <dbReference type="ARBA" id="ARBA00022723"/>
    </source>
</evidence>
<evidence type="ECO:0000256" key="3">
    <source>
        <dbReference type="ARBA" id="ARBA00022833"/>
    </source>
</evidence>
<dbReference type="PROSITE" id="PS50199">
    <property type="entry name" value="ZF_RANBP2_2"/>
    <property type="match status" value="1"/>
</dbReference>
<evidence type="ECO:0000259" key="6">
    <source>
        <dbReference type="PROSITE" id="PS50199"/>
    </source>
</evidence>
<dbReference type="PROSITE" id="PS01358">
    <property type="entry name" value="ZF_RANBP2_1"/>
    <property type="match status" value="2"/>
</dbReference>
<dbReference type="InterPro" id="IPR001876">
    <property type="entry name" value="Znf_RanBP2"/>
</dbReference>
<organism evidence="7 8">
    <name type="scientific">Euplotes crassus</name>
    <dbReference type="NCBI Taxonomy" id="5936"/>
    <lineage>
        <taxon>Eukaryota</taxon>
        <taxon>Sar</taxon>
        <taxon>Alveolata</taxon>
        <taxon>Ciliophora</taxon>
        <taxon>Intramacronucleata</taxon>
        <taxon>Spirotrichea</taxon>
        <taxon>Hypotrichia</taxon>
        <taxon>Euplotida</taxon>
        <taxon>Euplotidae</taxon>
        <taxon>Moneuplotes</taxon>
    </lineage>
</organism>
<name>A0AAD2DC87_EUPCR</name>
<keyword evidence="2 4" id="KW-0863">Zinc-finger</keyword>
<evidence type="ECO:0000259" key="5">
    <source>
        <dbReference type="PROSITE" id="PS50048"/>
    </source>
</evidence>
<evidence type="ECO:0000256" key="2">
    <source>
        <dbReference type="ARBA" id="ARBA00022771"/>
    </source>
</evidence>
<accession>A0AAD2DC87</accession>